<evidence type="ECO:0000313" key="2">
    <source>
        <dbReference type="EMBL" id="RIH63442.1"/>
    </source>
</evidence>
<accession>A0A399CY89</accession>
<dbReference type="EMBL" id="QWET01000020">
    <property type="protein sequence ID" value="RIH63442.1"/>
    <property type="molecule type" value="Genomic_DNA"/>
</dbReference>
<evidence type="ECO:0000259" key="1">
    <source>
        <dbReference type="Pfam" id="PF06114"/>
    </source>
</evidence>
<evidence type="ECO:0000313" key="3">
    <source>
        <dbReference type="Proteomes" id="UP000266441"/>
    </source>
</evidence>
<proteinExistence type="predicted"/>
<organism evidence="2 3">
    <name type="scientific">Mariniphaga sediminis</name>
    <dbReference type="NCBI Taxonomy" id="1628158"/>
    <lineage>
        <taxon>Bacteria</taxon>
        <taxon>Pseudomonadati</taxon>
        <taxon>Bacteroidota</taxon>
        <taxon>Bacteroidia</taxon>
        <taxon>Marinilabiliales</taxon>
        <taxon>Prolixibacteraceae</taxon>
        <taxon>Mariniphaga</taxon>
    </lineage>
</organism>
<dbReference type="OrthoDB" id="878902at2"/>
<dbReference type="Pfam" id="PF06114">
    <property type="entry name" value="Peptidase_M78"/>
    <property type="match status" value="1"/>
</dbReference>
<protein>
    <submittedName>
        <fullName evidence="2">ImmA/IrrE family metallo-endopeptidase</fullName>
    </submittedName>
</protein>
<keyword evidence="3" id="KW-1185">Reference proteome</keyword>
<dbReference type="Gene3D" id="1.10.10.2910">
    <property type="match status" value="1"/>
</dbReference>
<gene>
    <name evidence="2" type="ORF">D1164_19370</name>
</gene>
<dbReference type="InterPro" id="IPR010359">
    <property type="entry name" value="IrrE_HExxH"/>
</dbReference>
<dbReference type="Proteomes" id="UP000266441">
    <property type="component" value="Unassembled WGS sequence"/>
</dbReference>
<comment type="caution">
    <text evidence="2">The sequence shown here is derived from an EMBL/GenBank/DDBJ whole genome shotgun (WGS) entry which is preliminary data.</text>
</comment>
<sequence length="188" mass="22078">MSTKKNILKRGFKAEAERISEQLRIELNVPIYDELCAFKLAKYLGVEIFIPRELGCSGHEEKKLLLESGWSAFTSNKEGQYFIIHNNSHSPKRQQSNLMHELAHIIRKHEISEEIKNLPYFMRYYNPEQEAEAEYLGAALQLPRKGLLYHLKYGKSTHEIADHFRASYKMTNFRINNSGLKKQISYWK</sequence>
<feature type="domain" description="IrrE N-terminal-like" evidence="1">
    <location>
        <begin position="74"/>
        <end position="176"/>
    </location>
</feature>
<reference evidence="2 3" key="1">
    <citation type="journal article" date="2015" name="Int. J. Syst. Evol. Microbiol.">
        <title>Mariniphaga sediminis sp. nov., isolated from coastal sediment.</title>
        <authorList>
            <person name="Wang F.Q."/>
            <person name="Shen Q.Y."/>
            <person name="Chen G.J."/>
            <person name="Du Z.J."/>
        </authorList>
    </citation>
    <scope>NUCLEOTIDE SEQUENCE [LARGE SCALE GENOMIC DNA]</scope>
    <source>
        <strain evidence="2 3">SY21</strain>
    </source>
</reference>
<name>A0A399CY89_9BACT</name>
<dbReference type="RefSeq" id="WP_119351560.1">
    <property type="nucleotide sequence ID" value="NZ_QWET01000020.1"/>
</dbReference>
<dbReference type="AlphaFoldDB" id="A0A399CY89"/>